<dbReference type="RefSeq" id="WP_119410823.1">
    <property type="nucleotide sequence ID" value="NZ_CP032869.1"/>
</dbReference>
<reference evidence="5 6" key="1">
    <citation type="submission" date="2018-10" db="EMBL/GenBank/DDBJ databases">
        <title>Genome sequencing of Mucilaginibacter sp. HYN0043.</title>
        <authorList>
            <person name="Kim M."/>
            <person name="Yi H."/>
        </authorList>
    </citation>
    <scope>NUCLEOTIDE SEQUENCE [LARGE SCALE GENOMIC DNA]</scope>
    <source>
        <strain evidence="5 6">HYN0043</strain>
    </source>
</reference>
<dbReference type="Pfam" id="PF00132">
    <property type="entry name" value="Hexapep"/>
    <property type="match status" value="1"/>
</dbReference>
<dbReference type="EMBL" id="CP032869">
    <property type="protein sequence ID" value="AYL97250.1"/>
    <property type="molecule type" value="Genomic_DNA"/>
</dbReference>
<evidence type="ECO:0000256" key="4">
    <source>
        <dbReference type="ARBA" id="ARBA00023315"/>
    </source>
</evidence>
<dbReference type="InterPro" id="IPR001451">
    <property type="entry name" value="Hexapep"/>
</dbReference>
<keyword evidence="4" id="KW-0012">Acyltransferase</keyword>
<dbReference type="CDD" id="cd03349">
    <property type="entry name" value="LbH_XAT"/>
    <property type="match status" value="1"/>
</dbReference>
<evidence type="ECO:0000256" key="2">
    <source>
        <dbReference type="ARBA" id="ARBA00022679"/>
    </source>
</evidence>
<dbReference type="InterPro" id="IPR011004">
    <property type="entry name" value="Trimer_LpxA-like_sf"/>
</dbReference>
<keyword evidence="6" id="KW-1185">Reference proteome</keyword>
<protein>
    <submittedName>
        <fullName evidence="5">Antibiotic acetyltransferase</fullName>
    </submittedName>
</protein>
<dbReference type="InterPro" id="IPR018357">
    <property type="entry name" value="Hexapep_transf_CS"/>
</dbReference>
<gene>
    <name evidence="5" type="ORF">HYN43_018895</name>
</gene>
<dbReference type="KEGG" id="muh:HYN43_018895"/>
<organism evidence="5 6">
    <name type="scientific">Mucilaginibacter celer</name>
    <dbReference type="NCBI Taxonomy" id="2305508"/>
    <lineage>
        <taxon>Bacteria</taxon>
        <taxon>Pseudomonadati</taxon>
        <taxon>Bacteroidota</taxon>
        <taxon>Sphingobacteriia</taxon>
        <taxon>Sphingobacteriales</taxon>
        <taxon>Sphingobacteriaceae</taxon>
        <taxon>Mucilaginibacter</taxon>
    </lineage>
</organism>
<evidence type="ECO:0000313" key="6">
    <source>
        <dbReference type="Proteomes" id="UP000270046"/>
    </source>
</evidence>
<dbReference type="AlphaFoldDB" id="A0A494VUU3"/>
<sequence length="224" mass="25515">MKNWLRQKVSRLLTYFIPELQELLWLKNIKGSTIIPSELTESETDNVKIFPPYHIFKSTIGNGTYIARNSFISFCEIGKYCSVGPNVICGWGIHPTNGLSTSPVFYSTSNQAGFHYANENKIDERKPVKIGNDVFIGMNVIILDGVTIGNGAIIGAGAVVSKDIPAYAIAYGSPIQIRRFRFSDEQIKSLEKIKWWDFDDEKIKEVERYFFDIDKFIEKYQPPI</sequence>
<evidence type="ECO:0000256" key="3">
    <source>
        <dbReference type="ARBA" id="ARBA00022737"/>
    </source>
</evidence>
<dbReference type="InterPro" id="IPR050179">
    <property type="entry name" value="Trans_hexapeptide_repeat"/>
</dbReference>
<keyword evidence="3" id="KW-0677">Repeat</keyword>
<dbReference type="PANTHER" id="PTHR43300:SF11">
    <property type="entry name" value="ACETYLTRANSFERASE RV3034C-RELATED"/>
    <property type="match status" value="1"/>
</dbReference>
<dbReference type="PANTHER" id="PTHR43300">
    <property type="entry name" value="ACETYLTRANSFERASE"/>
    <property type="match status" value="1"/>
</dbReference>
<dbReference type="Gene3D" id="2.160.10.10">
    <property type="entry name" value="Hexapeptide repeat proteins"/>
    <property type="match status" value="1"/>
</dbReference>
<dbReference type="GO" id="GO:0016746">
    <property type="term" value="F:acyltransferase activity"/>
    <property type="evidence" value="ECO:0007669"/>
    <property type="project" value="UniProtKB-KW"/>
</dbReference>
<dbReference type="PROSITE" id="PS00101">
    <property type="entry name" value="HEXAPEP_TRANSFERASES"/>
    <property type="match status" value="1"/>
</dbReference>
<proteinExistence type="inferred from homology"/>
<evidence type="ECO:0000313" key="5">
    <source>
        <dbReference type="EMBL" id="AYL97250.1"/>
    </source>
</evidence>
<evidence type="ECO:0000256" key="1">
    <source>
        <dbReference type="ARBA" id="ARBA00007274"/>
    </source>
</evidence>
<keyword evidence="2 5" id="KW-0808">Transferase</keyword>
<accession>A0A494VUU3</accession>
<dbReference type="Proteomes" id="UP000270046">
    <property type="component" value="Chromosome"/>
</dbReference>
<dbReference type="SUPFAM" id="SSF51161">
    <property type="entry name" value="Trimeric LpxA-like enzymes"/>
    <property type="match status" value="1"/>
</dbReference>
<dbReference type="OrthoDB" id="9814490at2"/>
<name>A0A494VUU3_9SPHI</name>
<comment type="similarity">
    <text evidence="1">Belongs to the transferase hexapeptide repeat family.</text>
</comment>